<evidence type="ECO:0000256" key="6">
    <source>
        <dbReference type="ARBA" id="ARBA00037099"/>
    </source>
</evidence>
<comment type="caution">
    <text evidence="14">The sequence shown here is derived from an EMBL/GenBank/DDBJ whole genome shotgun (WGS) entry which is preliminary data.</text>
</comment>
<evidence type="ECO:0000256" key="7">
    <source>
        <dbReference type="ARBA" id="ARBA00039153"/>
    </source>
</evidence>
<dbReference type="PANTHER" id="PTHR15104">
    <property type="entry name" value="DIHYDROPTERIDINE REDUCTASE"/>
    <property type="match status" value="1"/>
</dbReference>
<dbReference type="SUPFAM" id="SSF56112">
    <property type="entry name" value="Protein kinase-like (PK-like)"/>
    <property type="match status" value="1"/>
</dbReference>
<evidence type="ECO:0000256" key="8">
    <source>
        <dbReference type="ARBA" id="ARBA00039520"/>
    </source>
</evidence>
<dbReference type="InterPro" id="IPR002347">
    <property type="entry name" value="SDR_fam"/>
</dbReference>
<comment type="subunit">
    <text evidence="2">Homodimer.</text>
</comment>
<comment type="function">
    <text evidence="6">Catalyzes the conversion of quinonoid dihydrobiopterin into tetrahydrobiopterin.</text>
</comment>
<keyword evidence="5" id="KW-0783">Tetrahydrobiopterin biosynthesis</keyword>
<dbReference type="EMBL" id="JABXBU010002072">
    <property type="protein sequence ID" value="KAF8778592.1"/>
    <property type="molecule type" value="Genomic_DNA"/>
</dbReference>
<dbReference type="InterPro" id="IPR020904">
    <property type="entry name" value="Sc_DH/Rdtase_CS"/>
</dbReference>
<dbReference type="GO" id="GO:0006729">
    <property type="term" value="P:tetrahydrobiopterin biosynthetic process"/>
    <property type="evidence" value="ECO:0007669"/>
    <property type="project" value="UniProtKB-KW"/>
</dbReference>
<evidence type="ECO:0000256" key="4">
    <source>
        <dbReference type="ARBA" id="ARBA00023002"/>
    </source>
</evidence>
<dbReference type="InterPro" id="IPR011009">
    <property type="entry name" value="Kinase-like_dom_sf"/>
</dbReference>
<keyword evidence="15" id="KW-1185">Reference proteome</keyword>
<reference evidence="14" key="2">
    <citation type="submission" date="2020-06" db="EMBL/GenBank/DDBJ databases">
        <authorList>
            <person name="Sheffer M."/>
        </authorList>
    </citation>
    <scope>NUCLEOTIDE SEQUENCE</scope>
</reference>
<evidence type="ECO:0000256" key="10">
    <source>
        <dbReference type="ARBA" id="ARBA00042518"/>
    </source>
</evidence>
<dbReference type="GO" id="GO:0005524">
    <property type="term" value="F:ATP binding"/>
    <property type="evidence" value="ECO:0007669"/>
    <property type="project" value="InterPro"/>
</dbReference>
<dbReference type="PROSITE" id="PS50011">
    <property type="entry name" value="PROTEIN_KINASE_DOM"/>
    <property type="match status" value="1"/>
</dbReference>
<dbReference type="EC" id="1.5.1.34" evidence="7"/>
<dbReference type="InterPro" id="IPR036291">
    <property type="entry name" value="NAD(P)-bd_dom_sf"/>
</dbReference>
<name>A0A8T0ERM5_ARGBR</name>
<dbReference type="CDD" id="cd05334">
    <property type="entry name" value="DHPR_SDR_c_like"/>
    <property type="match status" value="1"/>
</dbReference>
<evidence type="ECO:0000313" key="15">
    <source>
        <dbReference type="Proteomes" id="UP000807504"/>
    </source>
</evidence>
<dbReference type="PROSITE" id="PS00061">
    <property type="entry name" value="ADH_SHORT"/>
    <property type="match status" value="1"/>
</dbReference>
<evidence type="ECO:0000256" key="1">
    <source>
        <dbReference type="ARBA" id="ARBA00006484"/>
    </source>
</evidence>
<dbReference type="Gene3D" id="3.40.50.720">
    <property type="entry name" value="NAD(P)-binding Rossmann-like Domain"/>
    <property type="match status" value="1"/>
</dbReference>
<dbReference type="AlphaFoldDB" id="A0A8T0ERM5"/>
<dbReference type="Proteomes" id="UP000807504">
    <property type="component" value="Unassembled WGS sequence"/>
</dbReference>
<proteinExistence type="inferred from homology"/>
<dbReference type="InterPro" id="IPR000719">
    <property type="entry name" value="Prot_kinase_dom"/>
</dbReference>
<keyword evidence="4" id="KW-0560">Oxidoreductase</keyword>
<dbReference type="FunFam" id="3.40.50.720:FF:000157">
    <property type="entry name" value="Quinoid dihydropteridine reductase"/>
    <property type="match status" value="1"/>
</dbReference>
<evidence type="ECO:0000256" key="2">
    <source>
        <dbReference type="ARBA" id="ARBA00011738"/>
    </source>
</evidence>
<organism evidence="14 15">
    <name type="scientific">Argiope bruennichi</name>
    <name type="common">Wasp spider</name>
    <name type="synonym">Aranea bruennichi</name>
    <dbReference type="NCBI Taxonomy" id="94029"/>
    <lineage>
        <taxon>Eukaryota</taxon>
        <taxon>Metazoa</taxon>
        <taxon>Ecdysozoa</taxon>
        <taxon>Arthropoda</taxon>
        <taxon>Chelicerata</taxon>
        <taxon>Arachnida</taxon>
        <taxon>Araneae</taxon>
        <taxon>Araneomorphae</taxon>
        <taxon>Entelegynae</taxon>
        <taxon>Araneoidea</taxon>
        <taxon>Araneidae</taxon>
        <taxon>Argiope</taxon>
    </lineage>
</organism>
<comment type="similarity">
    <text evidence="1">Belongs to the short-chain dehydrogenases/reductases (SDR) family.</text>
</comment>
<dbReference type="Pfam" id="PF13561">
    <property type="entry name" value="adh_short_C2"/>
    <property type="match status" value="1"/>
</dbReference>
<keyword evidence="3" id="KW-0521">NADP</keyword>
<evidence type="ECO:0000256" key="9">
    <source>
        <dbReference type="ARBA" id="ARBA00041348"/>
    </source>
</evidence>
<evidence type="ECO:0000256" key="11">
    <source>
        <dbReference type="ARBA" id="ARBA00047429"/>
    </source>
</evidence>
<evidence type="ECO:0000313" key="14">
    <source>
        <dbReference type="EMBL" id="KAF8778592.1"/>
    </source>
</evidence>
<protein>
    <recommendedName>
        <fullName evidence="8">Dihydropteridine reductase</fullName>
        <ecNumber evidence="7">1.5.1.34</ecNumber>
    </recommendedName>
    <alternativeName>
        <fullName evidence="10">HDHPR</fullName>
    </alternativeName>
    <alternativeName>
        <fullName evidence="9">Quinoid dihydropteridine reductase</fullName>
    </alternativeName>
</protein>
<feature type="domain" description="Protein kinase" evidence="13">
    <location>
        <begin position="294"/>
        <end position="650"/>
    </location>
</feature>
<dbReference type="GO" id="GO:0070402">
    <property type="term" value="F:NADPH binding"/>
    <property type="evidence" value="ECO:0007669"/>
    <property type="project" value="TreeGrafter"/>
</dbReference>
<dbReference type="GO" id="GO:0006559">
    <property type="term" value="P:L-phenylalanine catabolic process"/>
    <property type="evidence" value="ECO:0007669"/>
    <property type="project" value="TreeGrafter"/>
</dbReference>
<dbReference type="SUPFAM" id="SSF51735">
    <property type="entry name" value="NAD(P)-binding Rossmann-fold domains"/>
    <property type="match status" value="1"/>
</dbReference>
<dbReference type="GO" id="GO:0070404">
    <property type="term" value="F:NADH binding"/>
    <property type="evidence" value="ECO:0007669"/>
    <property type="project" value="TreeGrafter"/>
</dbReference>
<reference evidence="14" key="1">
    <citation type="journal article" date="2020" name="bioRxiv">
        <title>Chromosome-level reference genome of the European wasp spider Argiope bruennichi: a resource for studies on range expansion and evolutionary adaptation.</title>
        <authorList>
            <person name="Sheffer M.M."/>
            <person name="Hoppe A."/>
            <person name="Krehenwinkel H."/>
            <person name="Uhl G."/>
            <person name="Kuss A.W."/>
            <person name="Jensen L."/>
            <person name="Jensen C."/>
            <person name="Gillespie R.G."/>
            <person name="Hoff K.J."/>
            <person name="Prost S."/>
        </authorList>
    </citation>
    <scope>NUCLEOTIDE SEQUENCE</scope>
</reference>
<sequence length="650" mass="72744">MSANAGRVLVYGGKGALGSTIVSHFKARNWWVGSIDMSINEEANANVIVKPNESWIDQETEVLSGVQEVLNQEKVDALICVAGGWAGGNAAAKDLVKNSDLMWKQSVWTSVISAKLASEYLKTGGLLTLTGAKAALEGTPGMIGYGMAKAAVHQLVKSLAASKSGLPDSATAVAILPITLDTPMNRKFMPKADTSSWTPLTFVADTLYNWATGKDCPENGMDHYQRPDCLRTGTCRANNKPRTLPREQWGQTIYFNILYEHFTRENNEWRLIKASSSNSTKYDNELNCSSLRKFEKVRFVAAGYTKSTYKVRLNNRTLSLKTVNIEGHDMSICLHQQDRYLYDCFLLAASKLLKEIAILKNIEHSNIVKILGYCIPADPDISDPRHTVAIFEEYGEPIDVIKLLQLSWEDRLRISLGLSRLLKHLSSFKEPIALNDFRRQQFIVIDGEPKLIDVDDIGLQEQRCHDKPCCLIPPSSNISICVPCVDQVCHGFNEKVNIIRTGRHFIKHILPHGAPAPLNSIADKITSAFQLASLDTNSIWKKMEDLAVIYKSGQYRNISKIRYLTAYKAYYHRDVSAKFDYRCQLTVSGYGCMTSVLDAEEAAEICWNDSKCKAFIFTDIKTWTGRRIAKFKSGFGNLLHNNKTTLFLKL</sequence>
<evidence type="ECO:0000256" key="5">
    <source>
        <dbReference type="ARBA" id="ARBA00023007"/>
    </source>
</evidence>
<dbReference type="GO" id="GO:0004672">
    <property type="term" value="F:protein kinase activity"/>
    <property type="evidence" value="ECO:0007669"/>
    <property type="project" value="InterPro"/>
</dbReference>
<evidence type="ECO:0000256" key="12">
    <source>
        <dbReference type="ARBA" id="ARBA00047536"/>
    </source>
</evidence>
<dbReference type="PANTHER" id="PTHR15104:SF0">
    <property type="entry name" value="DIHYDROPTERIDINE REDUCTASE"/>
    <property type="match status" value="1"/>
</dbReference>
<evidence type="ECO:0000256" key="3">
    <source>
        <dbReference type="ARBA" id="ARBA00022857"/>
    </source>
</evidence>
<comment type="catalytic activity">
    <reaction evidence="11">
        <text>5,6,7,8-tetrahydropteridine + NADP(+) = 6,7-dihydropteridine + NADPH + H(+)</text>
        <dbReference type="Rhea" id="RHEA:17865"/>
        <dbReference type="ChEBI" id="CHEBI:15378"/>
        <dbReference type="ChEBI" id="CHEBI:28889"/>
        <dbReference type="ChEBI" id="CHEBI:30156"/>
        <dbReference type="ChEBI" id="CHEBI:57783"/>
        <dbReference type="ChEBI" id="CHEBI:58349"/>
        <dbReference type="EC" id="1.5.1.34"/>
    </reaction>
    <physiologicalReaction direction="right-to-left" evidence="11">
        <dbReference type="Rhea" id="RHEA:17867"/>
    </physiologicalReaction>
</comment>
<accession>A0A8T0ERM5</accession>
<dbReference type="GO" id="GO:0005737">
    <property type="term" value="C:cytoplasm"/>
    <property type="evidence" value="ECO:0007669"/>
    <property type="project" value="TreeGrafter"/>
</dbReference>
<dbReference type="Gene3D" id="1.10.510.10">
    <property type="entry name" value="Transferase(Phosphotransferase) domain 1"/>
    <property type="match status" value="1"/>
</dbReference>
<dbReference type="GO" id="GO:0004155">
    <property type="term" value="F:6,7-dihydropteridine reductase activity"/>
    <property type="evidence" value="ECO:0007669"/>
    <property type="project" value="UniProtKB-EC"/>
</dbReference>
<gene>
    <name evidence="14" type="ORF">HNY73_015296</name>
</gene>
<evidence type="ECO:0000259" key="13">
    <source>
        <dbReference type="PROSITE" id="PS50011"/>
    </source>
</evidence>
<comment type="catalytic activity">
    <reaction evidence="12">
        <text>5,6,7,8-tetrahydropteridine + NAD(+) = 6,7-dihydropteridine + NADH + H(+)</text>
        <dbReference type="Rhea" id="RHEA:17869"/>
        <dbReference type="ChEBI" id="CHEBI:15378"/>
        <dbReference type="ChEBI" id="CHEBI:28889"/>
        <dbReference type="ChEBI" id="CHEBI:30156"/>
        <dbReference type="ChEBI" id="CHEBI:57540"/>
        <dbReference type="ChEBI" id="CHEBI:57945"/>
        <dbReference type="EC" id="1.5.1.34"/>
    </reaction>
    <physiologicalReaction direction="right-to-left" evidence="12">
        <dbReference type="Rhea" id="RHEA:17871"/>
    </physiologicalReaction>
</comment>